<dbReference type="RefSeq" id="WP_154449453.1">
    <property type="nucleotide sequence ID" value="NZ_WIND01000034.1"/>
</dbReference>
<dbReference type="AlphaFoldDB" id="A0A6L5Z641"/>
<reference evidence="1 2" key="1">
    <citation type="submission" date="2019-10" db="EMBL/GenBank/DDBJ databases">
        <title>Cognatihalovulum marinum gen. nov. sp. nov., a new member of the family Rhodobacteraceae isolated from deep seawater of the Northwest Indian Ocean.</title>
        <authorList>
            <person name="Ruan C."/>
            <person name="Wang J."/>
            <person name="Zheng X."/>
            <person name="Song L."/>
            <person name="Zhu Y."/>
            <person name="Huang Y."/>
            <person name="Lu Z."/>
            <person name="Du W."/>
            <person name="Huang L."/>
            <person name="Dai X."/>
        </authorList>
    </citation>
    <scope>NUCLEOTIDE SEQUENCE [LARGE SCALE GENOMIC DNA]</scope>
    <source>
        <strain evidence="1 2">2CG4</strain>
    </source>
</reference>
<organism evidence="1 2">
    <name type="scientific">Halovulum marinum</name>
    <dbReference type="NCBI Taxonomy" id="2662447"/>
    <lineage>
        <taxon>Bacteria</taxon>
        <taxon>Pseudomonadati</taxon>
        <taxon>Pseudomonadota</taxon>
        <taxon>Alphaproteobacteria</taxon>
        <taxon>Rhodobacterales</taxon>
        <taxon>Paracoccaceae</taxon>
        <taxon>Halovulum</taxon>
    </lineage>
</organism>
<evidence type="ECO:0000313" key="2">
    <source>
        <dbReference type="Proteomes" id="UP000474957"/>
    </source>
</evidence>
<sequence length="104" mass="11114">MSDMHTTDHTGPLVPLGPVAFSADTGLPGGPQTFSVPTFLAAEDESRVVVEYNGLELRDFGCVNDFYGFGSSPRTALEDARDKIARLAGCNADIKVVTKLTLRP</sequence>
<protein>
    <submittedName>
        <fullName evidence="1">Uncharacterized protein</fullName>
    </submittedName>
</protein>
<accession>A0A6L5Z641</accession>
<dbReference type="Proteomes" id="UP000474957">
    <property type="component" value="Unassembled WGS sequence"/>
</dbReference>
<comment type="caution">
    <text evidence="1">The sequence shown here is derived from an EMBL/GenBank/DDBJ whole genome shotgun (WGS) entry which is preliminary data.</text>
</comment>
<gene>
    <name evidence="1" type="ORF">GE300_20880</name>
</gene>
<name>A0A6L5Z641_9RHOB</name>
<proteinExistence type="predicted"/>
<keyword evidence="2" id="KW-1185">Reference proteome</keyword>
<evidence type="ECO:0000313" key="1">
    <source>
        <dbReference type="EMBL" id="MSU92013.1"/>
    </source>
</evidence>
<dbReference type="EMBL" id="WIND01000034">
    <property type="protein sequence ID" value="MSU92013.1"/>
    <property type="molecule type" value="Genomic_DNA"/>
</dbReference>